<proteinExistence type="predicted"/>
<protein>
    <submittedName>
        <fullName evidence="1">Uncharacterized protein</fullName>
    </submittedName>
</protein>
<dbReference type="EMBL" id="CAJOBD010033623">
    <property type="protein sequence ID" value="CAF4293747.1"/>
    <property type="molecule type" value="Genomic_DNA"/>
</dbReference>
<feature type="non-terminal residue" evidence="1">
    <location>
        <position position="1"/>
    </location>
</feature>
<sequence>KQYATAFESLSRRTVFEHENNVPGFLKARLKSNYSKSLA</sequence>
<evidence type="ECO:0000313" key="1">
    <source>
        <dbReference type="EMBL" id="CAF4293747.1"/>
    </source>
</evidence>
<comment type="caution">
    <text evidence="1">The sequence shown here is derived from an EMBL/GenBank/DDBJ whole genome shotgun (WGS) entry which is preliminary data.</text>
</comment>
<name>A0A820HHK3_9BILA</name>
<accession>A0A820HHK3</accession>
<organism evidence="1 2">
    <name type="scientific">Rotaria sordida</name>
    <dbReference type="NCBI Taxonomy" id="392033"/>
    <lineage>
        <taxon>Eukaryota</taxon>
        <taxon>Metazoa</taxon>
        <taxon>Spiralia</taxon>
        <taxon>Gnathifera</taxon>
        <taxon>Rotifera</taxon>
        <taxon>Eurotatoria</taxon>
        <taxon>Bdelloidea</taxon>
        <taxon>Philodinida</taxon>
        <taxon>Philodinidae</taxon>
        <taxon>Rotaria</taxon>
    </lineage>
</organism>
<gene>
    <name evidence="1" type="ORF">JBS370_LOCUS40156</name>
</gene>
<dbReference type="Proteomes" id="UP000663836">
    <property type="component" value="Unassembled WGS sequence"/>
</dbReference>
<reference evidence="1" key="1">
    <citation type="submission" date="2021-02" db="EMBL/GenBank/DDBJ databases">
        <authorList>
            <person name="Nowell W R."/>
        </authorList>
    </citation>
    <scope>NUCLEOTIDE SEQUENCE</scope>
</reference>
<evidence type="ECO:0000313" key="2">
    <source>
        <dbReference type="Proteomes" id="UP000663836"/>
    </source>
</evidence>
<dbReference type="AlphaFoldDB" id="A0A820HHK3"/>